<keyword evidence="2" id="KW-1185">Reference proteome</keyword>
<sequence>MRRLAALSNSLICKLKTGLFENSPQLQTWLLGSRMKKSRGAEIWNFLWYILTIGHIVTVAVCYTMEHHPTLVYYHLLFVQFIMCLLFAAEIWISS</sequence>
<feature type="transmembrane region" description="Helical" evidence="1">
    <location>
        <begin position="43"/>
        <end position="66"/>
    </location>
</feature>
<organism evidence="2 3">
    <name type="scientific">Romanomermis culicivorax</name>
    <name type="common">Nematode worm</name>
    <dbReference type="NCBI Taxonomy" id="13658"/>
    <lineage>
        <taxon>Eukaryota</taxon>
        <taxon>Metazoa</taxon>
        <taxon>Ecdysozoa</taxon>
        <taxon>Nematoda</taxon>
        <taxon>Enoplea</taxon>
        <taxon>Dorylaimia</taxon>
        <taxon>Mermithida</taxon>
        <taxon>Mermithoidea</taxon>
        <taxon>Mermithidae</taxon>
        <taxon>Romanomermis</taxon>
    </lineage>
</organism>
<feature type="transmembrane region" description="Helical" evidence="1">
    <location>
        <begin position="72"/>
        <end position="93"/>
    </location>
</feature>
<proteinExistence type="predicted"/>
<accession>A0A915JD73</accession>
<evidence type="ECO:0000313" key="2">
    <source>
        <dbReference type="Proteomes" id="UP000887565"/>
    </source>
</evidence>
<reference evidence="3" key="1">
    <citation type="submission" date="2022-11" db="UniProtKB">
        <authorList>
            <consortium name="WormBaseParasite"/>
        </authorList>
    </citation>
    <scope>IDENTIFICATION</scope>
</reference>
<protein>
    <submittedName>
        <fullName evidence="3">Uncharacterized protein</fullName>
    </submittedName>
</protein>
<evidence type="ECO:0000313" key="3">
    <source>
        <dbReference type="WBParaSite" id="nRc.2.0.1.t24117-RA"/>
    </source>
</evidence>
<keyword evidence="1" id="KW-0812">Transmembrane</keyword>
<evidence type="ECO:0000256" key="1">
    <source>
        <dbReference type="SAM" id="Phobius"/>
    </source>
</evidence>
<dbReference type="Proteomes" id="UP000887565">
    <property type="component" value="Unplaced"/>
</dbReference>
<name>A0A915JD73_ROMCU</name>
<keyword evidence="1" id="KW-0472">Membrane</keyword>
<dbReference type="WBParaSite" id="nRc.2.0.1.t24117-RA">
    <property type="protein sequence ID" value="nRc.2.0.1.t24117-RA"/>
    <property type="gene ID" value="nRc.2.0.1.g24117"/>
</dbReference>
<dbReference type="AlphaFoldDB" id="A0A915JD73"/>
<keyword evidence="1" id="KW-1133">Transmembrane helix</keyword>